<dbReference type="EMBL" id="SPSB01000003">
    <property type="protein sequence ID" value="TFV94403.1"/>
    <property type="molecule type" value="Genomic_DNA"/>
</dbReference>
<sequence>MKNPMPEEKPKIIRFKGDVGETGNLFFWENKELFPNGIRRCFWVHKVPEGFIRGKHAHRNETQILIAMSGVLEITTHRQDGESQVFILNDPSEGLLIPPFHWVETKFSPDAVLLGLSDQDFSEEDYIRDPEEFGNV</sequence>
<comment type="caution">
    <text evidence="2">The sequence shown here is derived from an EMBL/GenBank/DDBJ whole genome shotgun (WGS) entry which is preliminary data.</text>
</comment>
<feature type="domain" description="Sugar 3,4-ketoisomerase QdtA cupin" evidence="1">
    <location>
        <begin position="10"/>
        <end position="135"/>
    </location>
</feature>
<dbReference type="Gene3D" id="2.60.120.10">
    <property type="entry name" value="Jelly Rolls"/>
    <property type="match status" value="1"/>
</dbReference>
<reference evidence="2 3" key="1">
    <citation type="submission" date="2019-03" db="EMBL/GenBank/DDBJ databases">
        <title>Algoriphagus sp. nov, a new strain isolated from root system soil of mangrove plant Kandelia.</title>
        <authorList>
            <person name="Yin Q."/>
            <person name="Wang K."/>
            <person name="Song Z."/>
        </authorList>
    </citation>
    <scope>NUCLEOTIDE SEQUENCE [LARGE SCALE GENOMIC DNA]</scope>
    <source>
        <strain evidence="2 3">XY-J91</strain>
    </source>
</reference>
<organism evidence="2 3">
    <name type="scientific">Algoriphagus kandeliae</name>
    <dbReference type="NCBI Taxonomy" id="2562278"/>
    <lineage>
        <taxon>Bacteria</taxon>
        <taxon>Pseudomonadati</taxon>
        <taxon>Bacteroidota</taxon>
        <taxon>Cytophagia</taxon>
        <taxon>Cytophagales</taxon>
        <taxon>Cyclobacteriaceae</taxon>
        <taxon>Algoriphagus</taxon>
    </lineage>
</organism>
<accession>A0A4Y9QTB2</accession>
<dbReference type="AlphaFoldDB" id="A0A4Y9QTB2"/>
<name>A0A4Y9QTB2_9BACT</name>
<dbReference type="CDD" id="cd20292">
    <property type="entry name" value="cupin_QdtA-like"/>
    <property type="match status" value="1"/>
</dbReference>
<dbReference type="Pfam" id="PF05523">
    <property type="entry name" value="FdtA"/>
    <property type="match status" value="1"/>
</dbReference>
<dbReference type="Proteomes" id="UP000297647">
    <property type="component" value="Unassembled WGS sequence"/>
</dbReference>
<protein>
    <submittedName>
        <fullName evidence="2">WxcM-like domain-containing protein</fullName>
    </submittedName>
</protein>
<evidence type="ECO:0000259" key="1">
    <source>
        <dbReference type="Pfam" id="PF05523"/>
    </source>
</evidence>
<evidence type="ECO:0000313" key="3">
    <source>
        <dbReference type="Proteomes" id="UP000297647"/>
    </source>
</evidence>
<dbReference type="SUPFAM" id="SSF51182">
    <property type="entry name" value="RmlC-like cupins"/>
    <property type="match status" value="1"/>
</dbReference>
<dbReference type="InterPro" id="IPR014710">
    <property type="entry name" value="RmlC-like_jellyroll"/>
</dbReference>
<dbReference type="OrthoDB" id="9795513at2"/>
<keyword evidence="3" id="KW-1185">Reference proteome</keyword>
<gene>
    <name evidence="2" type="ORF">E4S40_10285</name>
</gene>
<dbReference type="RefSeq" id="WP_135073699.1">
    <property type="nucleotide sequence ID" value="NZ_SPSB01000003.1"/>
</dbReference>
<dbReference type="InterPro" id="IPR008894">
    <property type="entry name" value="QdtA_cupin_dom"/>
</dbReference>
<evidence type="ECO:0000313" key="2">
    <source>
        <dbReference type="EMBL" id="TFV94403.1"/>
    </source>
</evidence>
<proteinExistence type="predicted"/>
<dbReference type="InterPro" id="IPR011051">
    <property type="entry name" value="RmlC_Cupin_sf"/>
</dbReference>